<dbReference type="InterPro" id="IPR008969">
    <property type="entry name" value="CarboxyPept-like_regulatory"/>
</dbReference>
<protein>
    <recommendedName>
        <fullName evidence="3">Carboxypeptidase regulatory-like domain-containing protein</fullName>
    </recommendedName>
</protein>
<proteinExistence type="predicted"/>
<evidence type="ECO:0008006" key="3">
    <source>
        <dbReference type="Google" id="ProtNLM"/>
    </source>
</evidence>
<dbReference type="Proteomes" id="UP000679725">
    <property type="component" value="Unassembled WGS sequence"/>
</dbReference>
<evidence type="ECO:0000313" key="2">
    <source>
        <dbReference type="Proteomes" id="UP000679725"/>
    </source>
</evidence>
<comment type="caution">
    <text evidence="1">The sequence shown here is derived from an EMBL/GenBank/DDBJ whole genome shotgun (WGS) entry which is preliminary data.</text>
</comment>
<organism evidence="1 2">
    <name type="scientific">Dyadobacter linearis</name>
    <dbReference type="NCBI Taxonomy" id="2823330"/>
    <lineage>
        <taxon>Bacteria</taxon>
        <taxon>Pseudomonadati</taxon>
        <taxon>Bacteroidota</taxon>
        <taxon>Cytophagia</taxon>
        <taxon>Cytophagales</taxon>
        <taxon>Spirosomataceae</taxon>
        <taxon>Dyadobacter</taxon>
    </lineage>
</organism>
<evidence type="ECO:0000313" key="1">
    <source>
        <dbReference type="EMBL" id="CAG5068215.1"/>
    </source>
</evidence>
<keyword evidence="2" id="KW-1185">Reference proteome</keyword>
<name>A0ABM8ULL9_9BACT</name>
<gene>
    <name evidence="1" type="ORF">DYBT9623_00944</name>
</gene>
<accession>A0ABM8ULL9</accession>
<sequence>MNTQITTTAKRMYLLITCLFLSFLLSQCFLTQDRTTVVYGTITDQNGEPVDSILVLIDGVKGFRYETLKEMYSGKNGTYELVLEVPRKYSSVDVIIPFGSYVNPKFQKYYKDKLAVKNDKPTNDCCIATIGDKTKYDFQLIPR</sequence>
<dbReference type="RefSeq" id="WP_215232317.1">
    <property type="nucleotide sequence ID" value="NZ_CAJRAU010000001.1"/>
</dbReference>
<dbReference type="SUPFAM" id="SSF49464">
    <property type="entry name" value="Carboxypeptidase regulatory domain-like"/>
    <property type="match status" value="1"/>
</dbReference>
<dbReference type="EMBL" id="CAJRAU010000001">
    <property type="protein sequence ID" value="CAG5068215.1"/>
    <property type="molecule type" value="Genomic_DNA"/>
</dbReference>
<reference evidence="1 2" key="1">
    <citation type="submission" date="2021-04" db="EMBL/GenBank/DDBJ databases">
        <authorList>
            <person name="Rodrigo-Torres L."/>
            <person name="Arahal R. D."/>
            <person name="Lucena T."/>
        </authorList>
    </citation>
    <scope>NUCLEOTIDE SEQUENCE [LARGE SCALE GENOMIC DNA]</scope>
    <source>
        <strain evidence="1 2">CECT 9623</strain>
    </source>
</reference>